<dbReference type="EMBL" id="JRGF01000003">
    <property type="protein sequence ID" value="KHE42690.1"/>
    <property type="molecule type" value="Genomic_DNA"/>
</dbReference>
<sequence length="183" mass="20108">MKTRLIVIAALCGALLCSCGNRNKKAQKESVYKETIELTTVEGDHNLEATRIKIADSLVKDPKAGAVINERYTGMLPAADGPGIDYDLTIVRQEGVTRGVYALVTTYIEGENGRDAIFTETGRFVTLQGEGPNKGTEYLELTPSDDSTVHYFLKEKDGSLTMVGKDLKRADSKLNYTLKRTKL</sequence>
<name>A0ABR4YKA7_9BACT</name>
<accession>A0ABR4YKA7</accession>
<dbReference type="InterPro" id="IPR007298">
    <property type="entry name" value="Cu-R_lipoprotein_NlpE"/>
</dbReference>
<dbReference type="Gene3D" id="2.40.128.640">
    <property type="match status" value="1"/>
</dbReference>
<protein>
    <recommendedName>
        <fullName evidence="3">Copper homeostasis protein</fullName>
    </recommendedName>
</protein>
<evidence type="ECO:0008006" key="3">
    <source>
        <dbReference type="Google" id="ProtNLM"/>
    </source>
</evidence>
<dbReference type="PROSITE" id="PS51257">
    <property type="entry name" value="PROKAR_LIPOPROTEIN"/>
    <property type="match status" value="1"/>
</dbReference>
<dbReference type="RefSeq" id="WP_035472418.1">
    <property type="nucleotide sequence ID" value="NZ_JRGF01000003.1"/>
</dbReference>
<proteinExistence type="predicted"/>
<evidence type="ECO:0000313" key="2">
    <source>
        <dbReference type="Proteomes" id="UP000030889"/>
    </source>
</evidence>
<evidence type="ECO:0000313" key="1">
    <source>
        <dbReference type="EMBL" id="KHE42690.1"/>
    </source>
</evidence>
<dbReference type="Proteomes" id="UP000030889">
    <property type="component" value="Unassembled WGS sequence"/>
</dbReference>
<gene>
    <name evidence="1" type="ORF">LG35_03650</name>
</gene>
<keyword evidence="2" id="KW-1185">Reference proteome</keyword>
<dbReference type="Pfam" id="PF04170">
    <property type="entry name" value="NlpE"/>
    <property type="match status" value="1"/>
</dbReference>
<reference evidence="1 2" key="1">
    <citation type="submission" date="2014-09" db="EMBL/GenBank/DDBJ databases">
        <title>Alistipes sp. 627, sp. nov., a novel member of the family Rikenellaceae isolated from human faeces.</title>
        <authorList>
            <person name="Shkoporov A.N."/>
            <person name="Chaplin A.V."/>
            <person name="Motuzova O.V."/>
            <person name="Kafarskaia L.I."/>
            <person name="Khokhlova E.V."/>
            <person name="Efimov B.A."/>
        </authorList>
    </citation>
    <scope>NUCLEOTIDE SEQUENCE [LARGE SCALE GENOMIC DNA]</scope>
    <source>
        <strain evidence="1 2">627</strain>
    </source>
</reference>
<organism evidence="1 2">
    <name type="scientific">Alistipes inops</name>
    <dbReference type="NCBI Taxonomy" id="1501391"/>
    <lineage>
        <taxon>Bacteria</taxon>
        <taxon>Pseudomonadati</taxon>
        <taxon>Bacteroidota</taxon>
        <taxon>Bacteroidia</taxon>
        <taxon>Bacteroidales</taxon>
        <taxon>Rikenellaceae</taxon>
        <taxon>Alistipes</taxon>
    </lineage>
</organism>
<comment type="caution">
    <text evidence="1">The sequence shown here is derived from an EMBL/GenBank/DDBJ whole genome shotgun (WGS) entry which is preliminary data.</text>
</comment>